<dbReference type="GO" id="GO:0042586">
    <property type="term" value="F:peptide deformylase activity"/>
    <property type="evidence" value="ECO:0007669"/>
    <property type="project" value="UniProtKB-UniRule"/>
</dbReference>
<dbReference type="InterPro" id="IPR036821">
    <property type="entry name" value="Peptide_deformylase_sf"/>
</dbReference>
<comment type="caution">
    <text evidence="3">The sequence shown here is derived from an EMBL/GenBank/DDBJ whole genome shotgun (WGS) entry which is preliminary data.</text>
</comment>
<proteinExistence type="inferred from homology"/>
<comment type="similarity">
    <text evidence="1 2">Belongs to the polypeptide deformylase family.</text>
</comment>
<feature type="active site" evidence="2">
    <location>
        <position position="140"/>
    </location>
</feature>
<dbReference type="EC" id="3.5.1.88" evidence="2"/>
<keyword evidence="2" id="KW-0378">Hydrolase</keyword>
<keyword evidence="2" id="KW-0408">Iron</keyword>
<dbReference type="NCBIfam" id="NF001159">
    <property type="entry name" value="PRK00150.1-3"/>
    <property type="match status" value="1"/>
</dbReference>
<dbReference type="Proteomes" id="UP000177053">
    <property type="component" value="Unassembled WGS sequence"/>
</dbReference>
<evidence type="ECO:0000313" key="4">
    <source>
        <dbReference type="Proteomes" id="UP000177053"/>
    </source>
</evidence>
<evidence type="ECO:0000256" key="2">
    <source>
        <dbReference type="HAMAP-Rule" id="MF_00163"/>
    </source>
</evidence>
<sequence>MIQKIVPATDPRLRQKSKEVKKIDKKIRQIIQDLKDTLIVQKDPPGVGLAAPQIGKNLQIFAMKPKEKIRIVINPQIISISKNPENKKGDKKLMEGCLSLPHYYSPLSRRLKIKIRYTTEDGLGKTEKFKNLSARIVQHEIDHLNGVLFTDHLLEQKTRLFEFTNNEWREVELL</sequence>
<dbReference type="PIRSF" id="PIRSF004749">
    <property type="entry name" value="Pep_def"/>
    <property type="match status" value="1"/>
</dbReference>
<comment type="function">
    <text evidence="2">Removes the formyl group from the N-terminal Met of newly synthesized proteins. Requires at least a dipeptide for an efficient rate of reaction. N-terminal L-methionine is a prerequisite for activity but the enzyme has broad specificity at other positions.</text>
</comment>
<dbReference type="NCBIfam" id="TIGR00079">
    <property type="entry name" value="pept_deformyl"/>
    <property type="match status" value="1"/>
</dbReference>
<keyword evidence="2" id="KW-0648">Protein biosynthesis</keyword>
<evidence type="ECO:0000313" key="3">
    <source>
        <dbReference type="EMBL" id="OGM10999.1"/>
    </source>
</evidence>
<dbReference type="PRINTS" id="PR01576">
    <property type="entry name" value="PDEFORMYLASE"/>
</dbReference>
<dbReference type="GO" id="GO:0046872">
    <property type="term" value="F:metal ion binding"/>
    <property type="evidence" value="ECO:0007669"/>
    <property type="project" value="UniProtKB-KW"/>
</dbReference>
<keyword evidence="2" id="KW-0479">Metal-binding</keyword>
<dbReference type="InterPro" id="IPR023635">
    <property type="entry name" value="Peptide_deformylase"/>
</dbReference>
<name>A0A1F7X895_9BACT</name>
<reference evidence="3 4" key="1">
    <citation type="journal article" date="2016" name="Nat. Commun.">
        <title>Thousands of microbial genomes shed light on interconnected biogeochemical processes in an aquifer system.</title>
        <authorList>
            <person name="Anantharaman K."/>
            <person name="Brown C.T."/>
            <person name="Hug L.A."/>
            <person name="Sharon I."/>
            <person name="Castelle C.J."/>
            <person name="Probst A.J."/>
            <person name="Thomas B.C."/>
            <person name="Singh A."/>
            <person name="Wilkins M.J."/>
            <person name="Karaoz U."/>
            <person name="Brodie E.L."/>
            <person name="Williams K.H."/>
            <person name="Hubbard S.S."/>
            <person name="Banfield J.F."/>
        </authorList>
    </citation>
    <scope>NUCLEOTIDE SEQUENCE [LARGE SCALE GENOMIC DNA]</scope>
</reference>
<feature type="binding site" evidence="2">
    <location>
        <position position="139"/>
    </location>
    <ligand>
        <name>Fe cation</name>
        <dbReference type="ChEBI" id="CHEBI:24875"/>
    </ligand>
</feature>
<dbReference type="AlphaFoldDB" id="A0A1F7X895"/>
<dbReference type="GO" id="GO:0006412">
    <property type="term" value="P:translation"/>
    <property type="evidence" value="ECO:0007669"/>
    <property type="project" value="UniProtKB-UniRule"/>
</dbReference>
<comment type="catalytic activity">
    <reaction evidence="2">
        <text>N-terminal N-formyl-L-methionyl-[peptide] + H2O = N-terminal L-methionyl-[peptide] + formate</text>
        <dbReference type="Rhea" id="RHEA:24420"/>
        <dbReference type="Rhea" id="RHEA-COMP:10639"/>
        <dbReference type="Rhea" id="RHEA-COMP:10640"/>
        <dbReference type="ChEBI" id="CHEBI:15377"/>
        <dbReference type="ChEBI" id="CHEBI:15740"/>
        <dbReference type="ChEBI" id="CHEBI:49298"/>
        <dbReference type="ChEBI" id="CHEBI:64731"/>
        <dbReference type="EC" id="3.5.1.88"/>
    </reaction>
</comment>
<evidence type="ECO:0000256" key="1">
    <source>
        <dbReference type="ARBA" id="ARBA00010759"/>
    </source>
</evidence>
<dbReference type="HAMAP" id="MF_00163">
    <property type="entry name" value="Pep_deformylase"/>
    <property type="match status" value="1"/>
</dbReference>
<comment type="cofactor">
    <cofactor evidence="2">
        <name>Fe(2+)</name>
        <dbReference type="ChEBI" id="CHEBI:29033"/>
    </cofactor>
    <text evidence="2">Binds 1 Fe(2+) ion.</text>
</comment>
<accession>A0A1F7X895</accession>
<dbReference type="PANTHER" id="PTHR10458">
    <property type="entry name" value="PEPTIDE DEFORMYLASE"/>
    <property type="match status" value="1"/>
</dbReference>
<dbReference type="CDD" id="cd00487">
    <property type="entry name" value="Pep_deformylase"/>
    <property type="match status" value="1"/>
</dbReference>
<dbReference type="Gene3D" id="3.90.45.10">
    <property type="entry name" value="Peptide deformylase"/>
    <property type="match status" value="1"/>
</dbReference>
<dbReference type="Pfam" id="PF01327">
    <property type="entry name" value="Pep_deformylase"/>
    <property type="match status" value="1"/>
</dbReference>
<feature type="binding site" evidence="2">
    <location>
        <position position="143"/>
    </location>
    <ligand>
        <name>Fe cation</name>
        <dbReference type="ChEBI" id="CHEBI:24875"/>
    </ligand>
</feature>
<protein>
    <recommendedName>
        <fullName evidence="2">Peptide deformylase</fullName>
        <shortName evidence="2">PDF</shortName>
        <ecNumber evidence="2">3.5.1.88</ecNumber>
    </recommendedName>
    <alternativeName>
        <fullName evidence="2">Polypeptide deformylase</fullName>
    </alternativeName>
</protein>
<gene>
    <name evidence="2" type="primary">def</name>
    <name evidence="3" type="ORF">A2Z22_04000</name>
</gene>
<organism evidence="3 4">
    <name type="scientific">Candidatus Woesebacteria bacterium RBG_16_34_12</name>
    <dbReference type="NCBI Taxonomy" id="1802480"/>
    <lineage>
        <taxon>Bacteria</taxon>
        <taxon>Candidatus Woeseibacteriota</taxon>
    </lineage>
</organism>
<dbReference type="PANTHER" id="PTHR10458:SF22">
    <property type="entry name" value="PEPTIDE DEFORMYLASE"/>
    <property type="match status" value="1"/>
</dbReference>
<feature type="binding site" evidence="2">
    <location>
        <position position="97"/>
    </location>
    <ligand>
        <name>Fe cation</name>
        <dbReference type="ChEBI" id="CHEBI:24875"/>
    </ligand>
</feature>
<dbReference type="SUPFAM" id="SSF56420">
    <property type="entry name" value="Peptide deformylase"/>
    <property type="match status" value="1"/>
</dbReference>
<dbReference type="EMBL" id="MGFS01000027">
    <property type="protein sequence ID" value="OGM10999.1"/>
    <property type="molecule type" value="Genomic_DNA"/>
</dbReference>